<dbReference type="RefSeq" id="WP_114208716.1">
    <property type="nucleotide sequence ID" value="NZ_CP030840.1"/>
</dbReference>
<reference evidence="1 2" key="1">
    <citation type="journal article" date="2018" name="Front. Microbiol.">
        <title>Hydrolytic Capabilities as a Key to Environmental Success: Chitinolytic and Cellulolytic Acidobacteria From Acidic Sub-arctic Soils and Boreal Peatlands.</title>
        <authorList>
            <person name="Belova S.E."/>
            <person name="Ravin N.V."/>
            <person name="Pankratov T.A."/>
            <person name="Rakitin A.L."/>
            <person name="Ivanova A.A."/>
            <person name="Beletsky A.V."/>
            <person name="Mardanov A.V."/>
            <person name="Sinninghe Damste J.S."/>
            <person name="Dedysh S.N."/>
        </authorList>
    </citation>
    <scope>NUCLEOTIDE SEQUENCE [LARGE SCALE GENOMIC DNA]</scope>
    <source>
        <strain evidence="1 2">SBC82</strain>
    </source>
</reference>
<proteinExistence type="predicted"/>
<keyword evidence="2" id="KW-1185">Reference proteome</keyword>
<accession>A0A2Z5G406</accession>
<dbReference type="KEGG" id="abas:ACPOL_4539"/>
<dbReference type="AlphaFoldDB" id="A0A2Z5G406"/>
<dbReference type="Proteomes" id="UP000253606">
    <property type="component" value="Chromosome"/>
</dbReference>
<dbReference type="EMBL" id="CP030840">
    <property type="protein sequence ID" value="AXC13811.1"/>
    <property type="molecule type" value="Genomic_DNA"/>
</dbReference>
<gene>
    <name evidence="1" type="ORF">ACPOL_4539</name>
</gene>
<dbReference type="OrthoDB" id="123162at2"/>
<evidence type="ECO:0000313" key="1">
    <source>
        <dbReference type="EMBL" id="AXC13811.1"/>
    </source>
</evidence>
<organism evidence="1 2">
    <name type="scientific">Acidisarcina polymorpha</name>
    <dbReference type="NCBI Taxonomy" id="2211140"/>
    <lineage>
        <taxon>Bacteria</taxon>
        <taxon>Pseudomonadati</taxon>
        <taxon>Acidobacteriota</taxon>
        <taxon>Terriglobia</taxon>
        <taxon>Terriglobales</taxon>
        <taxon>Acidobacteriaceae</taxon>
        <taxon>Acidisarcina</taxon>
    </lineage>
</organism>
<sequence>MIECKELAGKVIRACHIYEDGSSGPEVHIEFTDDTTFSARLNTKVSIEAKCIHDQGGEPQILKDYTSYPVAI</sequence>
<evidence type="ECO:0000313" key="2">
    <source>
        <dbReference type="Proteomes" id="UP000253606"/>
    </source>
</evidence>
<name>A0A2Z5G406_9BACT</name>
<protein>
    <submittedName>
        <fullName evidence="1">Uncharacterized protein</fullName>
    </submittedName>
</protein>